<reference evidence="7" key="1">
    <citation type="submission" date="2021-06" db="EMBL/GenBank/DDBJ databases">
        <authorList>
            <person name="Kallberg Y."/>
            <person name="Tangrot J."/>
            <person name="Rosling A."/>
        </authorList>
    </citation>
    <scope>NUCLEOTIDE SEQUENCE</scope>
    <source>
        <strain evidence="7">UK204</strain>
    </source>
</reference>
<keyword evidence="8" id="KW-1185">Reference proteome</keyword>
<sequence length="176" mass="19911">MSRGYDNYNRHICLIPIPDLSRLKRDVGIYISGGMFALGWWFFIDSVVYSNYLRRNGDDDTVPFVSFEDWLCGIFSTLGMIIVNLIDKSRLTNEYMGSGSATRGARLCLFVGFAAMAGGLAGSCTVLILKYIVANIEMPYLYFGIALVIQNLFIMISSFMLWIAQSTEEEYNHNFL</sequence>
<dbReference type="OrthoDB" id="268928at2759"/>
<evidence type="ECO:0000313" key="7">
    <source>
        <dbReference type="EMBL" id="CAG8511759.1"/>
    </source>
</evidence>
<feature type="transmembrane region" description="Helical" evidence="6">
    <location>
        <begin position="140"/>
        <end position="164"/>
    </location>
</feature>
<evidence type="ECO:0000313" key="8">
    <source>
        <dbReference type="Proteomes" id="UP000789570"/>
    </source>
</evidence>
<comment type="subcellular location">
    <subcellularLocation>
        <location evidence="1">Membrane</location>
        <topology evidence="1">Multi-pass membrane protein</topology>
    </subcellularLocation>
</comment>
<dbReference type="GO" id="GO:0016020">
    <property type="term" value="C:membrane"/>
    <property type="evidence" value="ECO:0007669"/>
    <property type="project" value="UniProtKB-SubCell"/>
</dbReference>
<keyword evidence="5 6" id="KW-0472">Membrane</keyword>
<feature type="transmembrane region" description="Helical" evidence="6">
    <location>
        <begin position="107"/>
        <end position="134"/>
    </location>
</feature>
<evidence type="ECO:0000256" key="3">
    <source>
        <dbReference type="ARBA" id="ARBA00022692"/>
    </source>
</evidence>
<dbReference type="Proteomes" id="UP000789570">
    <property type="component" value="Unassembled WGS sequence"/>
</dbReference>
<evidence type="ECO:0000256" key="6">
    <source>
        <dbReference type="SAM" id="Phobius"/>
    </source>
</evidence>
<dbReference type="InterPro" id="IPR007919">
    <property type="entry name" value="UPF0220"/>
</dbReference>
<name>A0A9N8ZXC4_9GLOM</name>
<comment type="similarity">
    <text evidence="2">Belongs to the UPF0220 family.</text>
</comment>
<keyword evidence="4 6" id="KW-1133">Transmembrane helix</keyword>
<feature type="transmembrane region" description="Helical" evidence="6">
    <location>
        <begin position="27"/>
        <end position="44"/>
    </location>
</feature>
<gene>
    <name evidence="7" type="ORF">FCALED_LOCUS4235</name>
</gene>
<evidence type="ECO:0000256" key="4">
    <source>
        <dbReference type="ARBA" id="ARBA00022989"/>
    </source>
</evidence>
<evidence type="ECO:0000256" key="2">
    <source>
        <dbReference type="ARBA" id="ARBA00005335"/>
    </source>
</evidence>
<dbReference type="PANTHER" id="PTHR13180">
    <property type="entry name" value="SMALL MEMBRANE PROTEIN-RELATED"/>
    <property type="match status" value="1"/>
</dbReference>
<organism evidence="7 8">
    <name type="scientific">Funneliformis caledonium</name>
    <dbReference type="NCBI Taxonomy" id="1117310"/>
    <lineage>
        <taxon>Eukaryota</taxon>
        <taxon>Fungi</taxon>
        <taxon>Fungi incertae sedis</taxon>
        <taxon>Mucoromycota</taxon>
        <taxon>Glomeromycotina</taxon>
        <taxon>Glomeromycetes</taxon>
        <taxon>Glomerales</taxon>
        <taxon>Glomeraceae</taxon>
        <taxon>Funneliformis</taxon>
    </lineage>
</organism>
<accession>A0A9N8ZXC4</accession>
<comment type="caution">
    <text evidence="7">The sequence shown here is derived from an EMBL/GenBank/DDBJ whole genome shotgun (WGS) entry which is preliminary data.</text>
</comment>
<dbReference type="AlphaFoldDB" id="A0A9N8ZXC4"/>
<dbReference type="EMBL" id="CAJVPQ010000806">
    <property type="protein sequence ID" value="CAG8511759.1"/>
    <property type="molecule type" value="Genomic_DNA"/>
</dbReference>
<protein>
    <submittedName>
        <fullName evidence="7">6520_t:CDS:1</fullName>
    </submittedName>
</protein>
<dbReference type="Pfam" id="PF05255">
    <property type="entry name" value="UPF0220"/>
    <property type="match status" value="1"/>
</dbReference>
<evidence type="ECO:0000256" key="5">
    <source>
        <dbReference type="ARBA" id="ARBA00023136"/>
    </source>
</evidence>
<keyword evidence="3 6" id="KW-0812">Transmembrane</keyword>
<feature type="transmembrane region" description="Helical" evidence="6">
    <location>
        <begin position="64"/>
        <end position="86"/>
    </location>
</feature>
<evidence type="ECO:0000256" key="1">
    <source>
        <dbReference type="ARBA" id="ARBA00004141"/>
    </source>
</evidence>
<proteinExistence type="inferred from homology"/>